<keyword evidence="4" id="KW-1185">Reference proteome</keyword>
<organism evidence="3 4">
    <name type="scientific">Xanthomonas boreopolis</name>
    <dbReference type="NCBI Taxonomy" id="86183"/>
    <lineage>
        <taxon>Bacteria</taxon>
        <taxon>Pseudomonadati</taxon>
        <taxon>Pseudomonadota</taxon>
        <taxon>Gammaproteobacteria</taxon>
        <taxon>Lysobacterales</taxon>
        <taxon>Lysobacteraceae</taxon>
        <taxon>Xanthomonas</taxon>
    </lineage>
</organism>
<dbReference type="AlphaFoldDB" id="A0A919FAR3"/>
<feature type="chain" id="PRO_5036836043" description="DUF4431 domain-containing protein" evidence="1">
    <location>
        <begin position="24"/>
        <end position="139"/>
    </location>
</feature>
<keyword evidence="1" id="KW-0732">Signal</keyword>
<gene>
    <name evidence="3" type="ORF">GCM10009090_32100</name>
</gene>
<evidence type="ECO:0000256" key="1">
    <source>
        <dbReference type="SAM" id="SignalP"/>
    </source>
</evidence>
<feature type="domain" description="DUF4431" evidence="2">
    <location>
        <begin position="90"/>
        <end position="136"/>
    </location>
</feature>
<name>A0A919FAR3_9XANT</name>
<dbReference type="InterPro" id="IPR027826">
    <property type="entry name" value="DUF4431"/>
</dbReference>
<evidence type="ECO:0000313" key="3">
    <source>
        <dbReference type="EMBL" id="GHH58821.1"/>
    </source>
</evidence>
<accession>A0A919FAR3</accession>
<protein>
    <recommendedName>
        <fullName evidence="2">DUF4431 domain-containing protein</fullName>
    </recommendedName>
</protein>
<proteinExistence type="predicted"/>
<feature type="signal peptide" evidence="1">
    <location>
        <begin position="1"/>
        <end position="23"/>
    </location>
</feature>
<comment type="caution">
    <text evidence="3">The sequence shown here is derived from an EMBL/GenBank/DDBJ whole genome shotgun (WGS) entry which is preliminary data.</text>
</comment>
<dbReference type="RefSeq" id="WP_434026842.1">
    <property type="nucleotide sequence ID" value="NZ_BNBA01000033.1"/>
</dbReference>
<dbReference type="Pfam" id="PF14485">
    <property type="entry name" value="DUF4431"/>
    <property type="match status" value="1"/>
</dbReference>
<dbReference type="EMBL" id="BNBA01000033">
    <property type="protein sequence ID" value="GHH58821.1"/>
    <property type="molecule type" value="Genomic_DNA"/>
</dbReference>
<reference evidence="3" key="2">
    <citation type="submission" date="2020-09" db="EMBL/GenBank/DDBJ databases">
        <authorList>
            <person name="Sun Q."/>
            <person name="Ohkuma M."/>
        </authorList>
    </citation>
    <scope>NUCLEOTIDE SEQUENCE</scope>
    <source>
        <strain evidence="3">JCM 13306</strain>
    </source>
</reference>
<dbReference type="Proteomes" id="UP000623958">
    <property type="component" value="Unassembled WGS sequence"/>
</dbReference>
<sequence>MKAPLLPLLLAVATLAISTPALARSCLPYGPLKVTLSGTLERKTFPGAPDFEDVKQGDQPETGYYLRLPSAMCVAASAKTQQQAHDGVGELQLVLDQAQYAHLAGEIGQTVRLTGTLLEASTGHHHAPVLLKVDAIDGD</sequence>
<evidence type="ECO:0000313" key="4">
    <source>
        <dbReference type="Proteomes" id="UP000623958"/>
    </source>
</evidence>
<reference evidence="3" key="1">
    <citation type="journal article" date="2014" name="Int. J. Syst. Evol. Microbiol.">
        <title>Complete genome sequence of Corynebacterium casei LMG S-19264T (=DSM 44701T), isolated from a smear-ripened cheese.</title>
        <authorList>
            <consortium name="US DOE Joint Genome Institute (JGI-PGF)"/>
            <person name="Walter F."/>
            <person name="Albersmeier A."/>
            <person name="Kalinowski J."/>
            <person name="Ruckert C."/>
        </authorList>
    </citation>
    <scope>NUCLEOTIDE SEQUENCE</scope>
    <source>
        <strain evidence="3">JCM 13306</strain>
    </source>
</reference>
<evidence type="ECO:0000259" key="2">
    <source>
        <dbReference type="Pfam" id="PF14485"/>
    </source>
</evidence>